<evidence type="ECO:0000313" key="2">
    <source>
        <dbReference type="Proteomes" id="UP000596247"/>
    </source>
</evidence>
<keyword evidence="2" id="KW-1185">Reference proteome</keyword>
<dbReference type="EMBL" id="LR881104">
    <property type="protein sequence ID" value="CAD5236260.1"/>
    <property type="molecule type" value="Genomic_DNA"/>
</dbReference>
<organism evidence="1 2">
    <name type="scientific">Klebsiella phage vB_KvM-Eowyn</name>
    <dbReference type="NCBI Taxonomy" id="2762819"/>
    <lineage>
        <taxon>Viruses</taxon>
        <taxon>Duplodnaviria</taxon>
        <taxon>Heunggongvirae</taxon>
        <taxon>Uroviricota</taxon>
        <taxon>Caudoviricetes</taxon>
        <taxon>Chimalliviridae</taxon>
        <taxon>Eowynvirus</taxon>
        <taxon>Eowynvirus eowyn</taxon>
    </lineage>
</organism>
<reference evidence="1 2" key="1">
    <citation type="submission" date="2020-09" db="EMBL/GenBank/DDBJ databases">
        <authorList>
            <person name="Jameson E."/>
        </authorList>
    </citation>
    <scope>NUCLEOTIDE SEQUENCE [LARGE SCALE GENOMIC DNA]</scope>
</reference>
<proteinExistence type="predicted"/>
<sequence>MTKTQKRILELAKRMHSDGVTKWDLQMRGISISAADALVNKGHLTKVNDVYHIPQEQ</sequence>
<accession>A0A7R8R5I9</accession>
<protein>
    <submittedName>
        <fullName evidence="1">Uncharacterized protein</fullName>
    </submittedName>
</protein>
<gene>
    <name evidence="1" type="ORF">LLCLJKAH_00271</name>
</gene>
<dbReference type="Proteomes" id="UP000596247">
    <property type="component" value="Chromosome"/>
</dbReference>
<name>A0A7R8R5I9_9CAUD</name>
<evidence type="ECO:0000313" key="1">
    <source>
        <dbReference type="EMBL" id="CAD5236260.1"/>
    </source>
</evidence>